<comment type="caution">
    <text evidence="15">The sequence shown here is derived from an EMBL/GenBank/DDBJ whole genome shotgun (WGS) entry which is preliminary data.</text>
</comment>
<dbReference type="GO" id="GO:0016787">
    <property type="term" value="F:hydrolase activity"/>
    <property type="evidence" value="ECO:0007669"/>
    <property type="project" value="UniProtKB-KW"/>
</dbReference>
<reference evidence="16" key="1">
    <citation type="submission" date="2017-04" db="EMBL/GenBank/DDBJ databases">
        <title>Function of individual gut microbiota members based on whole genome sequencing of pure cultures obtained from chicken caecum.</title>
        <authorList>
            <person name="Medvecky M."/>
            <person name="Cejkova D."/>
            <person name="Polansky O."/>
            <person name="Karasova D."/>
            <person name="Kubasova T."/>
            <person name="Cizek A."/>
            <person name="Rychlik I."/>
        </authorList>
    </citation>
    <scope>NUCLEOTIDE SEQUENCE [LARGE SCALE GENOMIC DNA]</scope>
    <source>
        <strain evidence="16">An149</strain>
    </source>
</reference>
<evidence type="ECO:0000256" key="2">
    <source>
        <dbReference type="ARBA" id="ARBA00022515"/>
    </source>
</evidence>
<protein>
    <recommendedName>
        <fullName evidence="11 12">Replicative DNA helicase</fullName>
        <ecNumber evidence="11 12">5.6.2.3</ecNumber>
    </recommendedName>
</protein>
<dbReference type="GO" id="GO:0042802">
    <property type="term" value="F:identical protein binding"/>
    <property type="evidence" value="ECO:0007669"/>
    <property type="project" value="UniProtKB-ARBA"/>
</dbReference>
<dbReference type="PANTHER" id="PTHR30153">
    <property type="entry name" value="REPLICATIVE DNA HELICASE DNAB"/>
    <property type="match status" value="1"/>
</dbReference>
<dbReference type="Proteomes" id="UP000196258">
    <property type="component" value="Unassembled WGS sequence"/>
</dbReference>
<evidence type="ECO:0000256" key="1">
    <source>
        <dbReference type="ARBA" id="ARBA00008428"/>
    </source>
</evidence>
<keyword evidence="4 12" id="KW-0547">Nucleotide-binding</keyword>
<reference evidence="14" key="4">
    <citation type="submission" date="2021-09" db="EMBL/GenBank/DDBJ databases">
        <authorList>
            <person name="Gilroy R."/>
        </authorList>
    </citation>
    <scope>NUCLEOTIDE SEQUENCE</scope>
    <source>
        <strain evidence="14">CHK193-16274</strain>
    </source>
</reference>
<dbReference type="InterPro" id="IPR016136">
    <property type="entry name" value="DNA_helicase_N/primase_C"/>
</dbReference>
<evidence type="ECO:0000256" key="10">
    <source>
        <dbReference type="ARBA" id="ARBA00048954"/>
    </source>
</evidence>
<evidence type="ECO:0000256" key="3">
    <source>
        <dbReference type="ARBA" id="ARBA00022705"/>
    </source>
</evidence>
<dbReference type="Gene3D" id="1.10.860.10">
    <property type="entry name" value="DNAb Helicase, Chain A"/>
    <property type="match status" value="1"/>
</dbReference>
<evidence type="ECO:0000259" key="13">
    <source>
        <dbReference type="PROSITE" id="PS51199"/>
    </source>
</evidence>
<comment type="function">
    <text evidence="12">The main replicative DNA helicase, it participates in initiation and elongation during chromosome replication. Travels ahead of the DNA replisome, separating dsDNA into templates for DNA synthesis. A processive ATP-dependent 5'-3' DNA helicase it has DNA-dependent ATPase activity.</text>
</comment>
<keyword evidence="2 12" id="KW-0639">Primosome</keyword>
<comment type="catalytic activity">
    <reaction evidence="10 12">
        <text>ATP + H2O = ADP + phosphate + H(+)</text>
        <dbReference type="Rhea" id="RHEA:13065"/>
        <dbReference type="ChEBI" id="CHEBI:15377"/>
        <dbReference type="ChEBI" id="CHEBI:15378"/>
        <dbReference type="ChEBI" id="CHEBI:30616"/>
        <dbReference type="ChEBI" id="CHEBI:43474"/>
        <dbReference type="ChEBI" id="CHEBI:456216"/>
        <dbReference type="EC" id="5.6.2.3"/>
    </reaction>
</comment>
<dbReference type="PROSITE" id="PS51199">
    <property type="entry name" value="SF4_HELICASE"/>
    <property type="match status" value="1"/>
</dbReference>
<evidence type="ECO:0000256" key="9">
    <source>
        <dbReference type="ARBA" id="ARBA00023235"/>
    </source>
</evidence>
<evidence type="ECO:0000256" key="7">
    <source>
        <dbReference type="ARBA" id="ARBA00022840"/>
    </source>
</evidence>
<comment type="similarity">
    <text evidence="1 12">Belongs to the helicase family. DnaB subfamily.</text>
</comment>
<dbReference type="InterPro" id="IPR027417">
    <property type="entry name" value="P-loop_NTPase"/>
</dbReference>
<dbReference type="InterPro" id="IPR036185">
    <property type="entry name" value="DNA_heli_DnaB-like_N_sf"/>
</dbReference>
<keyword evidence="5 12" id="KW-0378">Hydrolase</keyword>
<dbReference type="CDD" id="cd00984">
    <property type="entry name" value="DnaB_C"/>
    <property type="match status" value="1"/>
</dbReference>
<dbReference type="EC" id="5.6.2.3" evidence="11 12"/>
<dbReference type="NCBIfam" id="TIGR00665">
    <property type="entry name" value="DnaB"/>
    <property type="match status" value="1"/>
</dbReference>
<name>A0A1Y4QN19_9FIRM</name>
<dbReference type="InterPro" id="IPR007692">
    <property type="entry name" value="DNA_helicase_DnaB"/>
</dbReference>
<dbReference type="Pfam" id="PF03796">
    <property type="entry name" value="DnaB_C"/>
    <property type="match status" value="1"/>
</dbReference>
<dbReference type="GO" id="GO:0003677">
    <property type="term" value="F:DNA binding"/>
    <property type="evidence" value="ECO:0007669"/>
    <property type="project" value="UniProtKB-UniRule"/>
</dbReference>
<dbReference type="FunFam" id="1.10.860.10:FF:000001">
    <property type="entry name" value="Replicative DNA helicase"/>
    <property type="match status" value="1"/>
</dbReference>
<evidence type="ECO:0000256" key="6">
    <source>
        <dbReference type="ARBA" id="ARBA00022806"/>
    </source>
</evidence>
<dbReference type="AlphaFoldDB" id="A0A1Y4QN19"/>
<evidence type="ECO:0000313" key="16">
    <source>
        <dbReference type="Proteomes" id="UP000196258"/>
    </source>
</evidence>
<keyword evidence="3 12" id="KW-0235">DNA replication</keyword>
<dbReference type="Proteomes" id="UP000749320">
    <property type="component" value="Unassembled WGS sequence"/>
</dbReference>
<dbReference type="GO" id="GO:0043139">
    <property type="term" value="F:5'-3' DNA helicase activity"/>
    <property type="evidence" value="ECO:0007669"/>
    <property type="project" value="UniProtKB-EC"/>
</dbReference>
<dbReference type="FunFam" id="3.40.50.300:FF:000076">
    <property type="entry name" value="Replicative DNA helicase"/>
    <property type="match status" value="1"/>
</dbReference>
<proteinExistence type="inferred from homology"/>
<evidence type="ECO:0000256" key="5">
    <source>
        <dbReference type="ARBA" id="ARBA00022801"/>
    </source>
</evidence>
<accession>A0A1Y4QN19</accession>
<organism evidence="15 16">
    <name type="scientific">Thomasclavelia spiroformis</name>
    <dbReference type="NCBI Taxonomy" id="29348"/>
    <lineage>
        <taxon>Bacteria</taxon>
        <taxon>Bacillati</taxon>
        <taxon>Bacillota</taxon>
        <taxon>Erysipelotrichia</taxon>
        <taxon>Erysipelotrichales</taxon>
        <taxon>Coprobacillaceae</taxon>
        <taxon>Thomasclavelia</taxon>
    </lineage>
</organism>
<keyword evidence="6 12" id="KW-0347">Helicase</keyword>
<dbReference type="GO" id="GO:1990077">
    <property type="term" value="C:primosome complex"/>
    <property type="evidence" value="ECO:0007669"/>
    <property type="project" value="UniProtKB-UniRule"/>
</dbReference>
<dbReference type="GO" id="GO:0005829">
    <property type="term" value="C:cytosol"/>
    <property type="evidence" value="ECO:0007669"/>
    <property type="project" value="TreeGrafter"/>
</dbReference>
<keyword evidence="8 12" id="KW-0238">DNA-binding</keyword>
<dbReference type="EMBL" id="NFLB01000001">
    <property type="protein sequence ID" value="OUQ06627.1"/>
    <property type="molecule type" value="Genomic_DNA"/>
</dbReference>
<sequence>MTTREYPHDIEAERSLLGAMLISKDICIDILNKTVEDDFYDINHQNIFKAMAAINEDGMPVDVTTVTSYLMDHNQLDKVGGVDYLFRLSESVPTVAHSEYYLKILHDKAILRRIIRETTRIAESAYDDVDNIDAFIDETERTILQVTQDRSAGEFREIRSVIKSVTDRLNMLQKIDGNISGVRSGFRDLDKITSGFQKGDLIILAARPAMGKTAFALNIAHNAAYKSKEPVAIFSLEMPAEQLVQRIICSMGSIEGASMRTGEVLKTNANKYYAAAERVSKCNLYIDDSPGIKINDIVAKSRKLKSEHGLKMIVIDYLQLITSSSKNRENRQQEVSEISRTLKALARELEVPVISLSQLSRSVEQRPNKRPMMSDLRESGAIEQDADIVSFIYREDYYKNNEDNKTEETGLTEIIIAKHRNGATGEVNLAFEKNYSRFSDLAHIGPDGTSDGIRDIRS</sequence>
<gene>
    <name evidence="14" type="primary">dnaB</name>
    <name evidence="15" type="ORF">B5E91_01490</name>
    <name evidence="14" type="ORF">K8V91_00635</name>
</gene>
<dbReference type="GO" id="GO:0006269">
    <property type="term" value="P:DNA replication, synthesis of primer"/>
    <property type="evidence" value="ECO:0007669"/>
    <property type="project" value="UniProtKB-UniRule"/>
</dbReference>
<dbReference type="EMBL" id="DYWV01000022">
    <property type="protein sequence ID" value="HJF39403.1"/>
    <property type="molecule type" value="Genomic_DNA"/>
</dbReference>
<evidence type="ECO:0000256" key="8">
    <source>
        <dbReference type="ARBA" id="ARBA00023125"/>
    </source>
</evidence>
<dbReference type="PANTHER" id="PTHR30153:SF2">
    <property type="entry name" value="REPLICATIVE DNA HELICASE"/>
    <property type="match status" value="1"/>
</dbReference>
<evidence type="ECO:0000256" key="4">
    <source>
        <dbReference type="ARBA" id="ARBA00022741"/>
    </source>
</evidence>
<dbReference type="GO" id="GO:0005524">
    <property type="term" value="F:ATP binding"/>
    <property type="evidence" value="ECO:0007669"/>
    <property type="project" value="UniProtKB-UniRule"/>
</dbReference>
<dbReference type="NCBIfam" id="NF004384">
    <property type="entry name" value="PRK05748.1"/>
    <property type="match status" value="1"/>
</dbReference>
<dbReference type="Pfam" id="PF00772">
    <property type="entry name" value="DnaB"/>
    <property type="match status" value="1"/>
</dbReference>
<dbReference type="InterPro" id="IPR007693">
    <property type="entry name" value="DNA_helicase_DnaB-like_N"/>
</dbReference>
<keyword evidence="9" id="KW-0413">Isomerase</keyword>
<dbReference type="RefSeq" id="WP_087254149.1">
    <property type="nucleotide sequence ID" value="NZ_CAJFOD010000115.1"/>
</dbReference>
<dbReference type="Gene3D" id="3.40.50.300">
    <property type="entry name" value="P-loop containing nucleotide triphosphate hydrolases"/>
    <property type="match status" value="1"/>
</dbReference>
<evidence type="ECO:0000256" key="11">
    <source>
        <dbReference type="NCBIfam" id="TIGR00665"/>
    </source>
</evidence>
<dbReference type="SUPFAM" id="SSF48024">
    <property type="entry name" value="N-terminal domain of DnaB helicase"/>
    <property type="match status" value="1"/>
</dbReference>
<evidence type="ECO:0000256" key="12">
    <source>
        <dbReference type="RuleBase" id="RU362085"/>
    </source>
</evidence>
<evidence type="ECO:0000313" key="14">
    <source>
        <dbReference type="EMBL" id="HJF39403.1"/>
    </source>
</evidence>
<evidence type="ECO:0000313" key="15">
    <source>
        <dbReference type="EMBL" id="OUQ06627.1"/>
    </source>
</evidence>
<dbReference type="SUPFAM" id="SSF52540">
    <property type="entry name" value="P-loop containing nucleoside triphosphate hydrolases"/>
    <property type="match status" value="1"/>
</dbReference>
<dbReference type="InterPro" id="IPR007694">
    <property type="entry name" value="DNA_helicase_DnaB-like_C"/>
</dbReference>
<keyword evidence="7 12" id="KW-0067">ATP-binding</keyword>
<feature type="domain" description="SF4 helicase" evidence="13">
    <location>
        <begin position="175"/>
        <end position="445"/>
    </location>
</feature>
<reference evidence="15" key="2">
    <citation type="journal article" date="2018" name="BMC Genomics">
        <title>Whole genome sequencing and function prediction of 133 gut anaerobes isolated from chicken caecum in pure cultures.</title>
        <authorList>
            <person name="Medvecky M."/>
            <person name="Cejkova D."/>
            <person name="Polansky O."/>
            <person name="Karasova D."/>
            <person name="Kubasova T."/>
            <person name="Cizek A."/>
            <person name="Rychlik I."/>
        </authorList>
    </citation>
    <scope>NUCLEOTIDE SEQUENCE</scope>
    <source>
        <strain evidence="15">An149</strain>
    </source>
</reference>
<reference evidence="14" key="3">
    <citation type="journal article" date="2021" name="PeerJ">
        <title>Extensive microbial diversity within the chicken gut microbiome revealed by metagenomics and culture.</title>
        <authorList>
            <person name="Gilroy R."/>
            <person name="Ravi A."/>
            <person name="Getino M."/>
            <person name="Pursley I."/>
            <person name="Horton D.L."/>
            <person name="Alikhan N.F."/>
            <person name="Baker D."/>
            <person name="Gharbi K."/>
            <person name="Hall N."/>
            <person name="Watson M."/>
            <person name="Adriaenssens E.M."/>
            <person name="Foster-Nyarko E."/>
            <person name="Jarju S."/>
            <person name="Secka A."/>
            <person name="Antonio M."/>
            <person name="Oren A."/>
            <person name="Chaudhuri R.R."/>
            <person name="La Ragione R."/>
            <person name="Hildebrand F."/>
            <person name="Pallen M.J."/>
        </authorList>
    </citation>
    <scope>NUCLEOTIDE SEQUENCE</scope>
    <source>
        <strain evidence="14">CHK193-16274</strain>
    </source>
</reference>